<evidence type="ECO:0000313" key="2">
    <source>
        <dbReference type="EMBL" id="ERJ61129.1"/>
    </source>
</evidence>
<evidence type="ECO:0000256" key="1">
    <source>
        <dbReference type="SAM" id="Phobius"/>
    </source>
</evidence>
<keyword evidence="1" id="KW-0472">Membrane</keyword>
<keyword evidence="1" id="KW-0812">Transmembrane</keyword>
<protein>
    <submittedName>
        <fullName evidence="2">Uncharacterized protein</fullName>
    </submittedName>
</protein>
<organism evidence="2 3">
    <name type="scientific">Sphingobacterium paucimobilis HER1398</name>
    <dbReference type="NCBI Taxonomy" id="1346330"/>
    <lineage>
        <taxon>Bacteria</taxon>
        <taxon>Pseudomonadati</taxon>
        <taxon>Bacteroidota</taxon>
        <taxon>Sphingobacteriia</taxon>
        <taxon>Sphingobacteriales</taxon>
        <taxon>Sphingobacteriaceae</taxon>
        <taxon>Sphingobacterium</taxon>
    </lineage>
</organism>
<reference evidence="2 3" key="1">
    <citation type="journal article" date="2013" name="Genome Announc.">
        <title>The Draft Genome Sequence of Sphingomonas paucimobilis Strain HER1398 (Proteobacteria), Host to the Giant PAU Phage, Indicates That It Is a Member of the Genus Sphingobacterium (Bacteroidetes).</title>
        <authorList>
            <person name="White R.A.III."/>
            <person name="Suttle C.A."/>
        </authorList>
    </citation>
    <scope>NUCLEOTIDE SEQUENCE [LARGE SCALE GENOMIC DNA]</scope>
    <source>
        <strain evidence="2 3">HER1398</strain>
    </source>
</reference>
<dbReference type="EMBL" id="ATDL01000003">
    <property type="protein sequence ID" value="ERJ61129.1"/>
    <property type="molecule type" value="Genomic_DNA"/>
</dbReference>
<accession>U2J893</accession>
<evidence type="ECO:0000313" key="3">
    <source>
        <dbReference type="Proteomes" id="UP000016584"/>
    </source>
</evidence>
<keyword evidence="1" id="KW-1133">Transmembrane helix</keyword>
<feature type="transmembrane region" description="Helical" evidence="1">
    <location>
        <begin position="6"/>
        <end position="29"/>
    </location>
</feature>
<comment type="caution">
    <text evidence="2">The sequence shown here is derived from an EMBL/GenBank/DDBJ whole genome shotgun (WGS) entry which is preliminary data.</text>
</comment>
<gene>
    <name evidence="2" type="ORF">M472_20470</name>
</gene>
<dbReference type="Proteomes" id="UP000016584">
    <property type="component" value="Unassembled WGS sequence"/>
</dbReference>
<sequence length="745" mass="84832">MSLISLIEVFVLFTFCLLKIYLILTYILIKFNKFESIMKSLKYKLLLSLLFVSFKSAFCGLWVVAEGGNRFLQVLKANNVAFFLRPNMEDVLNRAGVGDGVLLLSNTRNDSGQLKESQKRVIESKRLKVYLEYPYYWGESRPEVKKIGLERGVLLEAQDIGVPANSIVTLNDHNFYLYKNDKPIMAIAKVAGFDFAEYGLDGTIAYPGLYREGQILVSSTALSDYVISRFGPNQVLNQLWQYILKHVGVEDIGVLEASTDVSPSFSKGQVLKADDYSEAIRRGVEWYRQSGLLVHPDWADYLQQYTKKNGEGVVFPRTELQHRVGDGSLGILEGHASYIQADGSQPIRWWIRGDCQAETAFALSSGALLSHDSDYKVIAENLLEFLYVKSNLRSGERDDPKSTSFGLIGWATTDPDAYYGDDNARALLATIGASHNLNTSRYHSYIIEGILGNFRTTGKSGFRGPWFRDAKLQTLTWESLYEKDLVNLHPHYESWLWANYLWLYDKTGYEPLKERAIKAITLTMNAFPLWKWTNGIQQEYARMLLPLSWLVRVEDTELHRYWLKLVANTLLQDLDSSGAIKERLGIAGLGRYDKVKSNEEYGSKEAPLISDYGDPVTDMLYTLNYASFGLSEAYAATEDQQYSDALQKINAFFVRSQVKSEAHPDLDGAWFRAFDFGRWDYWASNADSGWGPWGTQTGWTQSWIVNSLIAQVNKQNFWEMTSSFKEDKEFVELFNVLINSMLKLN</sequence>
<proteinExistence type="predicted"/>
<dbReference type="PATRIC" id="fig|1346330.5.peg.377"/>
<dbReference type="eggNOG" id="ENOG502Z90X">
    <property type="taxonomic scope" value="Bacteria"/>
</dbReference>
<dbReference type="AlphaFoldDB" id="U2J893"/>
<dbReference type="STRING" id="1346330.M472_20470"/>
<keyword evidence="3" id="KW-1185">Reference proteome</keyword>
<name>U2J893_9SPHI</name>
<feature type="transmembrane region" description="Helical" evidence="1">
    <location>
        <begin position="41"/>
        <end position="65"/>
    </location>
</feature>